<evidence type="ECO:0000256" key="4">
    <source>
        <dbReference type="ARBA" id="ARBA00023015"/>
    </source>
</evidence>
<feature type="region of interest" description="Disordered" evidence="7">
    <location>
        <begin position="363"/>
        <end position="498"/>
    </location>
</feature>
<keyword evidence="5" id="KW-0804">Transcription</keyword>
<organism evidence="9 10">
    <name type="scientific">Endocarpon pusillum</name>
    <dbReference type="NCBI Taxonomy" id="364733"/>
    <lineage>
        <taxon>Eukaryota</taxon>
        <taxon>Fungi</taxon>
        <taxon>Dikarya</taxon>
        <taxon>Ascomycota</taxon>
        <taxon>Pezizomycotina</taxon>
        <taxon>Eurotiomycetes</taxon>
        <taxon>Chaetothyriomycetidae</taxon>
        <taxon>Verrucariales</taxon>
        <taxon>Verrucariaceae</taxon>
        <taxon>Endocarpon</taxon>
    </lineage>
</organism>
<sequence length="1702" mass="186011">MCSACDGFCIREAPQGSAEHLNMSATQLARQKSLSSSSRAIQPSQQKSKGPIVTPPFEPCAATASLFLYAQATSIVCLHHDTLAVERRFEKHADNIQLICVDNVSERGAGRLVVSYDVGQTAIVWDLFSGQEIARFASFEHITVAAWMRNGNVAFGNSKGEVILFEPSTSEHISARTIYDPITALAPSADCKAYAIGYNNGSILLATLQPTFTILHTLTTQRAPSPIAALAWHASSSKQKSDMLATQTSDGDLRVWSVSKPPTGDAPRVIRTLSKSENFSPGRNWISWSKNGRIVQYSERQTWSWDVRTKHVTYEIVPTVDDVRALSGYGPTATLFTLGPNHTIQQYDLDRPQMVANVQHLPLAVPPTPPEEYNRQLGLSASESEEDVGSPITRANRQVTALEAARIERAQTGSPRSTRSRTESRSSQASSTQERHEKSAALGRSDNNSTVFSFGTQSQIARDPPLTSSSMTYPSSMQSPASIKSTRKGSRLKQEVLPSPEERPIKELFPYTRSRLSDIPYRPPRAFDELSLTPDDLRRQMLSIVFGWEEDIEDLIRDELSRHPVGSQSAVLLSKWLDDDPDHMASMMGAGGATSSLDWMMLALSGLGNQVQCKKIGEAFVEKMLAKGDIHAAATILLSLGDYNDAIEVYVTRSHYMEAILLACLLMPQNWQRQSHLVREWGKHVVENSEQHLAIRCFSCTAVEPSEPWTSPTAQMAAKFTQQAYTGQYSEAGQASGVRRDFLNAPTPVAMGPPQAPVKSSLPGRLTAKTQALRLITSFGPQSQGHYKFPGLKSDDRTPTNAPGITPIAESAIGESAMTPGGLGSYRLNNARCINSALSARTATPGGFSRQRLPSIGETPIDIHPPAFPVSTAPKALPTPVDSGSDKEKESALPQNEVQPGSKPATDLPLLLTSARYEPKHQTPSKDTPLTAVGPTIAIDLQPVHGPPSPPQGIFDSLKKDSRNRNGSRDRKPDGLSIQWPPLEATMNEAETDQLATLAAEVQRSDTAGTYIDTHSDLTSPPTTGDSFRTLKSPSVSGRSIDQYISSLEEAHYYTKHHQSYRTGSRDRSHGQAGERKRSKHRLRAPSEEDRGRGRIIPPAKRSPSSPVSMSPSELNMYNASVESFDSVLQSRSEAGSVKPERNRAKSSNGKLRSGSKTGDRHRHRSASRHKEGHKSRHSSRTVSRRHSPDPAHEHRGRTRSKSKRDQAGLGSPTSPLPMSPSGSDRPKHYDAEQALRLVASDRQRLHAQHRSSSRSLSRRPDRGSSARRDASPDRRKASRTRSSSRQTPEREPGMTRKSSLSYRNEASIQSRHRDPSADRRHHEAPPVAPMLLGRPAQLSELNLEASANSNPQFAADKRRKELAAAELEARRLSLARRPSAPPIPFPGQSMSPNHSKSRSMGGAPALMRFHTDNSATVQLHNLAGRVHAKHSPNDPFSADAHSPSKSSLNPRLGLPATPRAMRHPALSPSSGEDTIPNMPQNQTVLSNDVYQSEMLQDFPRSMSAPIPDFGSPHIPSDLPSHPAFDRRLPSSRSSSKSRENVFSPPVGRQPDSSKERLRVSPREALSNGRTITTNVEIPPMLPELQHLATPPPPPPPPAMAHHSPISHNGDVVTVGWPDPSSLVEVPGPKTAPPVPTNYGENPQVGHRRGRSVNENFAGKIRSITTRLRSTSRGRNTKSPPADAQTPSPYESLPVHVDFSVA</sequence>
<evidence type="ECO:0000256" key="1">
    <source>
        <dbReference type="ARBA" id="ARBA00004123"/>
    </source>
</evidence>
<dbReference type="InterPro" id="IPR056421">
    <property type="entry name" value="TPR_GEMI5"/>
</dbReference>
<gene>
    <name evidence="9" type="ORF">GJ744_000655</name>
</gene>
<keyword evidence="3" id="KW-0694">RNA-binding</keyword>
<feature type="region of interest" description="Disordered" evidence="7">
    <location>
        <begin position="842"/>
        <end position="907"/>
    </location>
</feature>
<feature type="region of interest" description="Disordered" evidence="7">
    <location>
        <begin position="940"/>
        <end position="980"/>
    </location>
</feature>
<feature type="compositionally biased region" description="Polar residues" evidence="7">
    <location>
        <begin position="1468"/>
        <end position="1482"/>
    </location>
</feature>
<accession>A0A8H7AAG7</accession>
<dbReference type="InterPro" id="IPR034605">
    <property type="entry name" value="PGC-1"/>
</dbReference>
<feature type="compositionally biased region" description="Low complexity" evidence="7">
    <location>
        <begin position="464"/>
        <end position="480"/>
    </location>
</feature>
<feature type="compositionally biased region" description="Basic residues" evidence="7">
    <location>
        <begin position="1160"/>
        <end position="1186"/>
    </location>
</feature>
<protein>
    <recommendedName>
        <fullName evidence="8">Gem-associated protein 5 TPR domain-containing protein</fullName>
    </recommendedName>
</protein>
<feature type="compositionally biased region" description="Polar residues" evidence="7">
    <location>
        <begin position="445"/>
        <end position="460"/>
    </location>
</feature>
<feature type="compositionally biased region" description="Basic and acidic residues" evidence="7">
    <location>
        <begin position="1312"/>
        <end position="1325"/>
    </location>
</feature>
<dbReference type="GO" id="GO:0003723">
    <property type="term" value="F:RNA binding"/>
    <property type="evidence" value="ECO:0007669"/>
    <property type="project" value="UniProtKB-KW"/>
</dbReference>
<dbReference type="PANTHER" id="PTHR15528:SF11">
    <property type="entry name" value="FI18188P1"/>
    <property type="match status" value="1"/>
</dbReference>
<dbReference type="GO" id="GO:0003712">
    <property type="term" value="F:transcription coregulator activity"/>
    <property type="evidence" value="ECO:0007669"/>
    <property type="project" value="InterPro"/>
</dbReference>
<feature type="compositionally biased region" description="Polar residues" evidence="7">
    <location>
        <begin position="1017"/>
        <end position="1035"/>
    </location>
</feature>
<keyword evidence="4" id="KW-0805">Transcription regulation</keyword>
<feature type="region of interest" description="Disordered" evidence="7">
    <location>
        <begin position="1131"/>
        <end position="1228"/>
    </location>
</feature>
<dbReference type="GO" id="GO:0005634">
    <property type="term" value="C:nucleus"/>
    <property type="evidence" value="ECO:0007669"/>
    <property type="project" value="UniProtKB-SubCell"/>
</dbReference>
<feature type="compositionally biased region" description="Basic and acidic residues" evidence="7">
    <location>
        <begin position="1552"/>
        <end position="1562"/>
    </location>
</feature>
<evidence type="ECO:0000256" key="6">
    <source>
        <dbReference type="ARBA" id="ARBA00023242"/>
    </source>
</evidence>
<keyword evidence="2" id="KW-0597">Phosphoprotein</keyword>
<feature type="domain" description="Gem-associated protein 5 TPR" evidence="8">
    <location>
        <begin position="545"/>
        <end position="698"/>
    </location>
</feature>
<dbReference type="GO" id="GO:0045944">
    <property type="term" value="P:positive regulation of transcription by RNA polymerase II"/>
    <property type="evidence" value="ECO:0007669"/>
    <property type="project" value="TreeGrafter"/>
</dbReference>
<feature type="compositionally biased region" description="Polar residues" evidence="7">
    <location>
        <begin position="1146"/>
        <end position="1157"/>
    </location>
</feature>
<dbReference type="Gene3D" id="2.130.10.10">
    <property type="entry name" value="YVTN repeat-like/Quinoprotein amine dehydrogenase"/>
    <property type="match status" value="1"/>
</dbReference>
<feature type="region of interest" description="Disordered" evidence="7">
    <location>
        <begin position="1428"/>
        <end position="1482"/>
    </location>
</feature>
<evidence type="ECO:0000256" key="3">
    <source>
        <dbReference type="ARBA" id="ARBA00022884"/>
    </source>
</evidence>
<dbReference type="InterPro" id="IPR015943">
    <property type="entry name" value="WD40/YVTN_repeat-like_dom_sf"/>
</dbReference>
<feature type="compositionally biased region" description="Polar residues" evidence="7">
    <location>
        <begin position="1297"/>
        <end position="1310"/>
    </location>
</feature>
<reference evidence="9" key="1">
    <citation type="submission" date="2020-02" db="EMBL/GenBank/DDBJ databases">
        <authorList>
            <person name="Palmer J.M."/>
        </authorList>
    </citation>
    <scope>NUCLEOTIDE SEQUENCE</scope>
    <source>
        <strain evidence="9">EPUS1.4</strain>
        <tissue evidence="9">Thallus</tissue>
    </source>
</reference>
<evidence type="ECO:0000256" key="2">
    <source>
        <dbReference type="ARBA" id="ARBA00022553"/>
    </source>
</evidence>
<evidence type="ECO:0000259" key="8">
    <source>
        <dbReference type="Pfam" id="PF23774"/>
    </source>
</evidence>
<dbReference type="Pfam" id="PF23774">
    <property type="entry name" value="TPR_GEMI5"/>
    <property type="match status" value="1"/>
</dbReference>
<dbReference type="SUPFAM" id="SSF50978">
    <property type="entry name" value="WD40 repeat-like"/>
    <property type="match status" value="1"/>
</dbReference>
<dbReference type="EMBL" id="JAACFV010000106">
    <property type="protein sequence ID" value="KAF7505575.1"/>
    <property type="molecule type" value="Genomic_DNA"/>
</dbReference>
<dbReference type="FunFam" id="2.130.10.10:FF:000577">
    <property type="entry name" value="WD domain G-beta repeat protein"/>
    <property type="match status" value="1"/>
</dbReference>
<dbReference type="InterPro" id="IPR036322">
    <property type="entry name" value="WD40_repeat_dom_sf"/>
</dbReference>
<feature type="compositionally biased region" description="Basic and acidic residues" evidence="7">
    <location>
        <begin position="1259"/>
        <end position="1276"/>
    </location>
</feature>
<evidence type="ECO:0000313" key="9">
    <source>
        <dbReference type="EMBL" id="KAF7505575.1"/>
    </source>
</evidence>
<proteinExistence type="predicted"/>
<keyword evidence="6" id="KW-0539">Nucleus</keyword>
<evidence type="ECO:0000256" key="5">
    <source>
        <dbReference type="ARBA" id="ARBA00023163"/>
    </source>
</evidence>
<feature type="compositionally biased region" description="Low complexity" evidence="7">
    <location>
        <begin position="1103"/>
        <end position="1113"/>
    </location>
</feature>
<feature type="compositionally biased region" description="Basic and acidic residues" evidence="7">
    <location>
        <begin position="1064"/>
        <end position="1076"/>
    </location>
</feature>
<dbReference type="OrthoDB" id="7326421at2759"/>
<evidence type="ECO:0000313" key="10">
    <source>
        <dbReference type="Proteomes" id="UP000606974"/>
    </source>
</evidence>
<feature type="region of interest" description="Disordered" evidence="7">
    <location>
        <begin position="1378"/>
        <end position="1401"/>
    </location>
</feature>
<comment type="subcellular location">
    <subcellularLocation>
        <location evidence="1">Nucleus</location>
    </subcellularLocation>
</comment>
<feature type="region of interest" description="Disordered" evidence="7">
    <location>
        <begin position="1009"/>
        <end position="1035"/>
    </location>
</feature>
<keyword evidence="10" id="KW-1185">Reference proteome</keyword>
<feature type="region of interest" description="Disordered" evidence="7">
    <location>
        <begin position="1056"/>
        <end position="1113"/>
    </location>
</feature>
<feature type="compositionally biased region" description="Basic and acidic residues" evidence="7">
    <location>
        <begin position="957"/>
        <end position="974"/>
    </location>
</feature>
<feature type="region of interest" description="Disordered" evidence="7">
    <location>
        <begin position="1241"/>
        <end position="1331"/>
    </location>
</feature>
<evidence type="ECO:0000256" key="7">
    <source>
        <dbReference type="SAM" id="MobiDB-lite"/>
    </source>
</evidence>
<dbReference type="PANTHER" id="PTHR15528">
    <property type="entry name" value="PEROXISOME PROLIFERATOR ACTIVATED RECEPTOR GAMMA COACTIVATOR 1 PGC-1 -RELATED"/>
    <property type="match status" value="1"/>
</dbReference>
<feature type="region of interest" description="Disordered" evidence="7">
    <location>
        <begin position="1501"/>
        <end position="1570"/>
    </location>
</feature>
<feature type="region of interest" description="Disordered" evidence="7">
    <location>
        <begin position="1628"/>
        <end position="1702"/>
    </location>
</feature>
<dbReference type="Proteomes" id="UP000606974">
    <property type="component" value="Unassembled WGS sequence"/>
</dbReference>
<comment type="caution">
    <text evidence="9">The sequence shown here is derived from an EMBL/GenBank/DDBJ whole genome shotgun (WGS) entry which is preliminary data.</text>
</comment>
<name>A0A8H7AAG7_9EURO</name>